<comment type="caution">
    <text evidence="3">The sequence shown here is derived from an EMBL/GenBank/DDBJ whole genome shotgun (WGS) entry which is preliminary data.</text>
</comment>
<sequence length="642" mass="71484">ILPSYNTDGDADKARTLKDYVDEITEGHGSGGPGKSKRSKLSKGRQLGSKAPEDEDVNLEEATPLESLVMRTSHTWYLSKFAEFMRLWLPYDTYSKYSMGLGILCLGHSSAYFALGYLSVKDYWLTKYAAFIITMAFIMMVGLIIYSNFRAPSTRVRMVTVALICLGPTCSTFAAIVASEVAKRILVPVSFTAHFFLWVLVYAFARDLHDTAMHFIRPGEGFWSKSAPGEKKCDDLEHGNSHLRWKHQEEQYHKEWLRHQPGYRDQTRTLSSHQMEKMDRQLERMDYIEQSPCARNSLRALSCGACEVPGDRGDRSGHSGCGDTGAEAFEDLQGQPPEEPRKSKPDFIGWPTDEDEFAVHAEHTKSHIKSTAHSTICLSALLWLAMLIWAIMTYWLAPSEVPKYATLSQEQPMVVWPTATFCPRFIACKQGVTFASDGYQIFQIDLAGGTAKRVNCIGLRGPISDLSVSCTPKGCVPVALAHSVVHCGQGPTAVQDTLHHFTVYGRGSFQEQRMLSASSSELVSYGWSGDEWQGLAFLGHSRFLSDLGGIHNRKLRSNEGLITLDELPSGDFLFVRRVPMSKPSVQIRNASDMTVNGQWHLPARLPEVQSACAFDSNSMLVLLSSGAEADGQRSLHRLQLTT</sequence>
<feature type="region of interest" description="Disordered" evidence="1">
    <location>
        <begin position="309"/>
        <end position="345"/>
    </location>
</feature>
<evidence type="ECO:0000256" key="2">
    <source>
        <dbReference type="SAM" id="Phobius"/>
    </source>
</evidence>
<feature type="non-terminal residue" evidence="3">
    <location>
        <position position="1"/>
    </location>
</feature>
<dbReference type="EMBL" id="CAXAMN010001058">
    <property type="protein sequence ID" value="CAK8992118.1"/>
    <property type="molecule type" value="Genomic_DNA"/>
</dbReference>
<evidence type="ECO:0000313" key="4">
    <source>
        <dbReference type="Proteomes" id="UP001642484"/>
    </source>
</evidence>
<feature type="transmembrane region" description="Helical" evidence="2">
    <location>
        <begin position="185"/>
        <end position="205"/>
    </location>
</feature>
<gene>
    <name evidence="3" type="ORF">CCMP2556_LOCUS2735</name>
</gene>
<reference evidence="3 4" key="1">
    <citation type="submission" date="2024-02" db="EMBL/GenBank/DDBJ databases">
        <authorList>
            <person name="Chen Y."/>
            <person name="Shah S."/>
            <person name="Dougan E. K."/>
            <person name="Thang M."/>
            <person name="Chan C."/>
        </authorList>
    </citation>
    <scope>NUCLEOTIDE SEQUENCE [LARGE SCALE GENOMIC DNA]</scope>
</reference>
<evidence type="ECO:0000256" key="1">
    <source>
        <dbReference type="SAM" id="MobiDB-lite"/>
    </source>
</evidence>
<feature type="transmembrane region" description="Helical" evidence="2">
    <location>
        <begin position="124"/>
        <end position="146"/>
    </location>
</feature>
<feature type="transmembrane region" description="Helical" evidence="2">
    <location>
        <begin position="375"/>
        <end position="397"/>
    </location>
</feature>
<keyword evidence="2" id="KW-1133">Transmembrane helix</keyword>
<proteinExistence type="predicted"/>
<organism evidence="3 4">
    <name type="scientific">Durusdinium trenchii</name>
    <dbReference type="NCBI Taxonomy" id="1381693"/>
    <lineage>
        <taxon>Eukaryota</taxon>
        <taxon>Sar</taxon>
        <taxon>Alveolata</taxon>
        <taxon>Dinophyceae</taxon>
        <taxon>Suessiales</taxon>
        <taxon>Symbiodiniaceae</taxon>
        <taxon>Durusdinium</taxon>
    </lineage>
</organism>
<keyword evidence="2" id="KW-0812">Transmembrane</keyword>
<keyword evidence="2" id="KW-0472">Membrane</keyword>
<dbReference type="Proteomes" id="UP001642484">
    <property type="component" value="Unassembled WGS sequence"/>
</dbReference>
<feature type="transmembrane region" description="Helical" evidence="2">
    <location>
        <begin position="158"/>
        <end position="179"/>
    </location>
</feature>
<feature type="transmembrane region" description="Helical" evidence="2">
    <location>
        <begin position="97"/>
        <end position="118"/>
    </location>
</feature>
<keyword evidence="4" id="KW-1185">Reference proteome</keyword>
<accession>A0ABP0HQV0</accession>
<name>A0ABP0HQV0_9DINO</name>
<evidence type="ECO:0000313" key="3">
    <source>
        <dbReference type="EMBL" id="CAK8992118.1"/>
    </source>
</evidence>
<protein>
    <submittedName>
        <fullName evidence="3">Uncharacterized protein</fullName>
    </submittedName>
</protein>
<feature type="region of interest" description="Disordered" evidence="1">
    <location>
        <begin position="22"/>
        <end position="56"/>
    </location>
</feature>